<keyword evidence="9" id="KW-0413">Isomerase</keyword>
<comment type="catalytic activity">
    <reaction evidence="1">
        <text>D-ribulose 5-phosphate = D-xylulose 5-phosphate</text>
        <dbReference type="Rhea" id="RHEA:13677"/>
        <dbReference type="ChEBI" id="CHEBI:57737"/>
        <dbReference type="ChEBI" id="CHEBI:58121"/>
        <dbReference type="EC" id="5.1.3.1"/>
    </reaction>
</comment>
<evidence type="ECO:0000256" key="4">
    <source>
        <dbReference type="ARBA" id="ARBA00001947"/>
    </source>
</evidence>
<evidence type="ECO:0000256" key="9">
    <source>
        <dbReference type="ARBA" id="ARBA00023235"/>
    </source>
</evidence>
<dbReference type="InterPro" id="IPR026019">
    <property type="entry name" value="Ribul_P_3_epim"/>
</dbReference>
<comment type="similarity">
    <text evidence="6">Belongs to the ribulose-phosphate 3-epimerase family.</text>
</comment>
<dbReference type="SUPFAM" id="SSF51366">
    <property type="entry name" value="Ribulose-phoshate binding barrel"/>
    <property type="match status" value="1"/>
</dbReference>
<dbReference type="InterPro" id="IPR013785">
    <property type="entry name" value="Aldolase_TIM"/>
</dbReference>
<evidence type="ECO:0000256" key="8">
    <source>
        <dbReference type="ARBA" id="ARBA00022723"/>
    </source>
</evidence>
<dbReference type="EMBL" id="CAFAAF010000034">
    <property type="protein sequence ID" value="CAB4787944.1"/>
    <property type="molecule type" value="Genomic_DNA"/>
</dbReference>
<dbReference type="EC" id="5.1.3.1" evidence="7"/>
<evidence type="ECO:0000256" key="7">
    <source>
        <dbReference type="ARBA" id="ARBA00013188"/>
    </source>
</evidence>
<reference evidence="10" key="1">
    <citation type="submission" date="2020-05" db="EMBL/GenBank/DDBJ databases">
        <authorList>
            <person name="Chiriac C."/>
            <person name="Salcher M."/>
            <person name="Ghai R."/>
            <person name="Kavagutti S V."/>
        </authorList>
    </citation>
    <scope>NUCLEOTIDE SEQUENCE</scope>
</reference>
<dbReference type="Pfam" id="PF00834">
    <property type="entry name" value="Ribul_P_3_epim"/>
    <property type="match status" value="1"/>
</dbReference>
<dbReference type="GO" id="GO:0004750">
    <property type="term" value="F:D-ribulose-phosphate 3-epimerase activity"/>
    <property type="evidence" value="ECO:0007669"/>
    <property type="project" value="UniProtKB-EC"/>
</dbReference>
<comment type="cofactor">
    <cofactor evidence="5">
        <name>Fe(2+)</name>
        <dbReference type="ChEBI" id="CHEBI:29033"/>
    </cofactor>
</comment>
<keyword evidence="8" id="KW-0479">Metal-binding</keyword>
<dbReference type="AlphaFoldDB" id="A0A6J6WXX8"/>
<dbReference type="CDD" id="cd00429">
    <property type="entry name" value="RPE"/>
    <property type="match status" value="1"/>
</dbReference>
<dbReference type="GO" id="GO:0006098">
    <property type="term" value="P:pentose-phosphate shunt"/>
    <property type="evidence" value="ECO:0007669"/>
    <property type="project" value="InterPro"/>
</dbReference>
<dbReference type="GO" id="GO:0046872">
    <property type="term" value="F:metal ion binding"/>
    <property type="evidence" value="ECO:0007669"/>
    <property type="project" value="UniProtKB-KW"/>
</dbReference>
<dbReference type="NCBIfam" id="NF004076">
    <property type="entry name" value="PRK05581.1-4"/>
    <property type="match status" value="1"/>
</dbReference>
<sequence length="223" mass="23997">MSGHIRITPSILNADFSRLDQEIAKIASVSDFIHLDVMDNIFVPNFTFDFSTASKIIASSPVPIDAHLMVADVDQIAIDYAEAGAASVTIHAEATTNISATLKGIKSHGARAALAVKPGTAIEGYEEFVGEIDMFLIMTVEPGFGGQKFMESMMEKVRRTREMIGSRPIWLQVDGGISLETIEIAVEAGADTFVAGSAVFKAEDPAQMVIALRERALSSKLHP</sequence>
<evidence type="ECO:0000313" key="10">
    <source>
        <dbReference type="EMBL" id="CAB4787944.1"/>
    </source>
</evidence>
<protein>
    <recommendedName>
        <fullName evidence="7">ribulose-phosphate 3-epimerase</fullName>
        <ecNumber evidence="7">5.1.3.1</ecNumber>
    </recommendedName>
</protein>
<comment type="cofactor">
    <cofactor evidence="2">
        <name>Mn(2+)</name>
        <dbReference type="ChEBI" id="CHEBI:29035"/>
    </cofactor>
</comment>
<dbReference type="PROSITE" id="PS01085">
    <property type="entry name" value="RIBUL_P_3_EPIMER_1"/>
    <property type="match status" value="1"/>
</dbReference>
<dbReference type="HAMAP" id="MF_02227">
    <property type="entry name" value="RPE"/>
    <property type="match status" value="1"/>
</dbReference>
<dbReference type="InterPro" id="IPR011060">
    <property type="entry name" value="RibuloseP-bd_barrel"/>
</dbReference>
<gene>
    <name evidence="10" type="ORF">UFOPK2978_00349</name>
</gene>
<dbReference type="PIRSF" id="PIRSF001461">
    <property type="entry name" value="RPE"/>
    <property type="match status" value="1"/>
</dbReference>
<dbReference type="GO" id="GO:0005737">
    <property type="term" value="C:cytoplasm"/>
    <property type="evidence" value="ECO:0007669"/>
    <property type="project" value="UniProtKB-ARBA"/>
</dbReference>
<dbReference type="PANTHER" id="PTHR11749">
    <property type="entry name" value="RIBULOSE-5-PHOSPHATE-3-EPIMERASE"/>
    <property type="match status" value="1"/>
</dbReference>
<accession>A0A6J6WXX8</accession>
<proteinExistence type="inferred from homology"/>
<comment type="cofactor">
    <cofactor evidence="4">
        <name>Zn(2+)</name>
        <dbReference type="ChEBI" id="CHEBI:29105"/>
    </cofactor>
</comment>
<evidence type="ECO:0000256" key="5">
    <source>
        <dbReference type="ARBA" id="ARBA00001954"/>
    </source>
</evidence>
<name>A0A6J6WXX8_9ZZZZ</name>
<comment type="cofactor">
    <cofactor evidence="3">
        <name>Co(2+)</name>
        <dbReference type="ChEBI" id="CHEBI:48828"/>
    </cofactor>
</comment>
<dbReference type="FunFam" id="3.20.20.70:FF:000004">
    <property type="entry name" value="Ribulose-phosphate 3-epimerase"/>
    <property type="match status" value="1"/>
</dbReference>
<dbReference type="Gene3D" id="3.20.20.70">
    <property type="entry name" value="Aldolase class I"/>
    <property type="match status" value="1"/>
</dbReference>
<evidence type="ECO:0000256" key="2">
    <source>
        <dbReference type="ARBA" id="ARBA00001936"/>
    </source>
</evidence>
<evidence type="ECO:0000256" key="1">
    <source>
        <dbReference type="ARBA" id="ARBA00001782"/>
    </source>
</evidence>
<evidence type="ECO:0000256" key="3">
    <source>
        <dbReference type="ARBA" id="ARBA00001941"/>
    </source>
</evidence>
<dbReference type="InterPro" id="IPR000056">
    <property type="entry name" value="Ribul_P_3_epim-like"/>
</dbReference>
<dbReference type="NCBIfam" id="TIGR01163">
    <property type="entry name" value="rpe"/>
    <property type="match status" value="1"/>
</dbReference>
<organism evidence="10">
    <name type="scientific">freshwater metagenome</name>
    <dbReference type="NCBI Taxonomy" id="449393"/>
    <lineage>
        <taxon>unclassified sequences</taxon>
        <taxon>metagenomes</taxon>
        <taxon>ecological metagenomes</taxon>
    </lineage>
</organism>
<evidence type="ECO:0000256" key="6">
    <source>
        <dbReference type="ARBA" id="ARBA00009541"/>
    </source>
</evidence>
<dbReference type="GO" id="GO:0005975">
    <property type="term" value="P:carbohydrate metabolic process"/>
    <property type="evidence" value="ECO:0007669"/>
    <property type="project" value="InterPro"/>
</dbReference>